<dbReference type="AlphaFoldDB" id="A0A9C6TX43"/>
<dbReference type="InterPro" id="IPR036600">
    <property type="entry name" value="PAH_sf"/>
</dbReference>
<evidence type="ECO:0000256" key="5">
    <source>
        <dbReference type="SAM" id="MobiDB-lite"/>
    </source>
</evidence>
<keyword evidence="6" id="KW-1185">Reference proteome</keyword>
<organism evidence="6 7">
    <name type="scientific">Arachis duranensis</name>
    <name type="common">Wild peanut</name>
    <dbReference type="NCBI Taxonomy" id="130453"/>
    <lineage>
        <taxon>Eukaryota</taxon>
        <taxon>Viridiplantae</taxon>
        <taxon>Streptophyta</taxon>
        <taxon>Embryophyta</taxon>
        <taxon>Tracheophyta</taxon>
        <taxon>Spermatophyta</taxon>
        <taxon>Magnoliopsida</taxon>
        <taxon>eudicotyledons</taxon>
        <taxon>Gunneridae</taxon>
        <taxon>Pentapetalae</taxon>
        <taxon>rosids</taxon>
        <taxon>fabids</taxon>
        <taxon>Fabales</taxon>
        <taxon>Fabaceae</taxon>
        <taxon>Papilionoideae</taxon>
        <taxon>50 kb inversion clade</taxon>
        <taxon>dalbergioids sensu lato</taxon>
        <taxon>Dalbergieae</taxon>
        <taxon>Pterocarpus clade</taxon>
        <taxon>Arachis</taxon>
    </lineage>
</organism>
<dbReference type="SUPFAM" id="SSF47762">
    <property type="entry name" value="PAH2 domain"/>
    <property type="match status" value="2"/>
</dbReference>
<dbReference type="GeneID" id="107495532"/>
<protein>
    <submittedName>
        <fullName evidence="7 8">Uncharacterized protein LOC107495532</fullName>
    </submittedName>
</protein>
<evidence type="ECO:0000313" key="6">
    <source>
        <dbReference type="Proteomes" id="UP000515211"/>
    </source>
</evidence>
<evidence type="ECO:0000313" key="8">
    <source>
        <dbReference type="RefSeq" id="XP_052118735.1"/>
    </source>
</evidence>
<dbReference type="Gene3D" id="1.20.1160.11">
    <property type="entry name" value="Paired amphipathic helix"/>
    <property type="match status" value="2"/>
</dbReference>
<dbReference type="PROSITE" id="PS51477">
    <property type="entry name" value="PAH"/>
    <property type="match status" value="2"/>
</dbReference>
<dbReference type="InterPro" id="IPR003822">
    <property type="entry name" value="PAH"/>
</dbReference>
<dbReference type="GO" id="GO:0003714">
    <property type="term" value="F:transcription corepressor activity"/>
    <property type="evidence" value="ECO:0007669"/>
    <property type="project" value="InterPro"/>
</dbReference>
<evidence type="ECO:0000256" key="2">
    <source>
        <dbReference type="ARBA" id="ARBA00022491"/>
    </source>
</evidence>
<dbReference type="GO" id="GO:0000122">
    <property type="term" value="P:negative regulation of transcription by RNA polymerase II"/>
    <property type="evidence" value="ECO:0007669"/>
    <property type="project" value="TreeGrafter"/>
</dbReference>
<comment type="subcellular location">
    <subcellularLocation>
        <location evidence="1 4">Nucleus</location>
    </subcellularLocation>
</comment>
<dbReference type="PANTHER" id="PTHR12346">
    <property type="entry name" value="SIN3B-RELATED"/>
    <property type="match status" value="1"/>
</dbReference>
<gene>
    <name evidence="7 8" type="primary">LOC107495532</name>
</gene>
<accession>A0A9C6TX43</accession>
<evidence type="ECO:0000256" key="4">
    <source>
        <dbReference type="PROSITE-ProRule" id="PRU00810"/>
    </source>
</evidence>
<dbReference type="RefSeq" id="XP_052118734.1">
    <property type="nucleotide sequence ID" value="XM_052262774.1"/>
</dbReference>
<evidence type="ECO:0000256" key="1">
    <source>
        <dbReference type="ARBA" id="ARBA00004123"/>
    </source>
</evidence>
<dbReference type="GO" id="GO:0000785">
    <property type="term" value="C:chromatin"/>
    <property type="evidence" value="ECO:0007669"/>
    <property type="project" value="TreeGrafter"/>
</dbReference>
<sequence length="258" mass="29855">MKKERAPRPGVVRPRFKPNTRPYNKSKLDAVIQRLKLFRNIKARFKYNLDLDIYSSLLNKVFKYRTGRKSITQLSSDAAILMRGHPDLIDQFNKWIPRTRQDSCTLLSHHLAATHLENRDLQDEGDDEVSTDTDIDTDSDAEDWDWLKRSTKLGGCTGPYKVWKIWKKIKDRFKCDMEICESLKDKVDKYKDGRKSIIQLSSDVATLLRGHPDLIEEFREWIPITPNEGSDEVSSDTSFSTTDTDADIYNDTSSDAMD</sequence>
<dbReference type="GO" id="GO:0000118">
    <property type="term" value="C:histone deacetylase complex"/>
    <property type="evidence" value="ECO:0007669"/>
    <property type="project" value="TreeGrafter"/>
</dbReference>
<feature type="region of interest" description="Disordered" evidence="5">
    <location>
        <begin position="225"/>
        <end position="258"/>
    </location>
</feature>
<name>A0A9C6TX43_ARADU</name>
<keyword evidence="2" id="KW-0678">Repressor</keyword>
<dbReference type="RefSeq" id="XP_052118735.1">
    <property type="nucleotide sequence ID" value="XM_052262775.1"/>
</dbReference>
<proteinExistence type="predicted"/>
<dbReference type="KEGG" id="adu:107495532"/>
<evidence type="ECO:0000256" key="3">
    <source>
        <dbReference type="ARBA" id="ARBA00023242"/>
    </source>
</evidence>
<reference evidence="6" key="1">
    <citation type="journal article" date="2016" name="Nat. Genet.">
        <title>The genome sequences of Arachis duranensis and Arachis ipaensis, the diploid ancestors of cultivated peanut.</title>
        <authorList>
            <person name="Bertioli D.J."/>
            <person name="Cannon S.B."/>
            <person name="Froenicke L."/>
            <person name="Huang G."/>
            <person name="Farmer A.D."/>
            <person name="Cannon E.K."/>
            <person name="Liu X."/>
            <person name="Gao D."/>
            <person name="Clevenger J."/>
            <person name="Dash S."/>
            <person name="Ren L."/>
            <person name="Moretzsohn M.C."/>
            <person name="Shirasawa K."/>
            <person name="Huang W."/>
            <person name="Vidigal B."/>
            <person name="Abernathy B."/>
            <person name="Chu Y."/>
            <person name="Niederhuth C.E."/>
            <person name="Umale P."/>
            <person name="Araujo A.C."/>
            <person name="Kozik A."/>
            <person name="Kim K.D."/>
            <person name="Burow M.D."/>
            <person name="Varshney R.K."/>
            <person name="Wang X."/>
            <person name="Zhang X."/>
            <person name="Barkley N."/>
            <person name="Guimaraes P.M."/>
            <person name="Isobe S."/>
            <person name="Guo B."/>
            <person name="Liao B."/>
            <person name="Stalker H.T."/>
            <person name="Schmitz R.J."/>
            <person name="Scheffler B.E."/>
            <person name="Leal-Bertioli S.C."/>
            <person name="Xun X."/>
            <person name="Jackson S.A."/>
            <person name="Michelmore R."/>
            <person name="Ozias-Akins P."/>
        </authorList>
    </citation>
    <scope>NUCLEOTIDE SEQUENCE [LARGE SCALE GENOMIC DNA]</scope>
    <source>
        <strain evidence="6">cv. V14167</strain>
    </source>
</reference>
<dbReference type="PANTHER" id="PTHR12346:SF0">
    <property type="entry name" value="SIN3A, ISOFORM G"/>
    <property type="match status" value="1"/>
</dbReference>
<dbReference type="Proteomes" id="UP000515211">
    <property type="component" value="Chromosome 6"/>
</dbReference>
<reference evidence="7 8" key="2">
    <citation type="submission" date="2025-04" db="UniProtKB">
        <authorList>
            <consortium name="RefSeq"/>
        </authorList>
    </citation>
    <scope>IDENTIFICATION</scope>
    <source>
        <tissue evidence="7 8">Whole plant</tissue>
    </source>
</reference>
<dbReference type="Pfam" id="PF02671">
    <property type="entry name" value="PAH"/>
    <property type="match status" value="2"/>
</dbReference>
<keyword evidence="3 4" id="KW-0539">Nucleus</keyword>
<dbReference type="InterPro" id="IPR039774">
    <property type="entry name" value="Sin3-like"/>
</dbReference>
<evidence type="ECO:0000313" key="7">
    <source>
        <dbReference type="RefSeq" id="XP_052118734.1"/>
    </source>
</evidence>